<dbReference type="eggNOG" id="ENOG50339JU">
    <property type="taxonomic scope" value="Bacteria"/>
</dbReference>
<evidence type="ECO:0000313" key="3">
    <source>
        <dbReference type="Proteomes" id="UP000027601"/>
    </source>
</evidence>
<proteinExistence type="predicted"/>
<name>A0A069CXI1_9BACE</name>
<organism evidence="2 3">
    <name type="scientific">Bacteroides graminisolvens DSM 19988 = JCM 15093</name>
    <dbReference type="NCBI Taxonomy" id="1121097"/>
    <lineage>
        <taxon>Bacteria</taxon>
        <taxon>Pseudomonadati</taxon>
        <taxon>Bacteroidota</taxon>
        <taxon>Bacteroidia</taxon>
        <taxon>Bacteroidales</taxon>
        <taxon>Bacteroidaceae</taxon>
        <taxon>Bacteroides</taxon>
    </lineage>
</organism>
<accession>A0A069CXI1</accession>
<protein>
    <recommendedName>
        <fullName evidence="4">Transmembrane protein</fullName>
    </recommendedName>
</protein>
<keyword evidence="1" id="KW-0812">Transmembrane</keyword>
<keyword evidence="3" id="KW-1185">Reference proteome</keyword>
<comment type="caution">
    <text evidence="2">The sequence shown here is derived from an EMBL/GenBank/DDBJ whole genome shotgun (WGS) entry which is preliminary data.</text>
</comment>
<dbReference type="STRING" id="1121097.GCA_000428125_00503"/>
<evidence type="ECO:0008006" key="4">
    <source>
        <dbReference type="Google" id="ProtNLM"/>
    </source>
</evidence>
<feature type="transmembrane region" description="Helical" evidence="1">
    <location>
        <begin position="245"/>
        <end position="266"/>
    </location>
</feature>
<dbReference type="EMBL" id="BAJS01000001">
    <property type="protein sequence ID" value="GAK34947.1"/>
    <property type="molecule type" value="Genomic_DNA"/>
</dbReference>
<dbReference type="AlphaFoldDB" id="A0A069CXI1"/>
<evidence type="ECO:0000313" key="2">
    <source>
        <dbReference type="EMBL" id="GAK34947.1"/>
    </source>
</evidence>
<keyword evidence="1" id="KW-0472">Membrane</keyword>
<reference evidence="2 3" key="1">
    <citation type="journal article" date="2015" name="Microbes Environ.">
        <title>Distribution and evolution of nitrogen fixation genes in the phylum bacteroidetes.</title>
        <authorList>
            <person name="Inoue J."/>
            <person name="Oshima K."/>
            <person name="Suda W."/>
            <person name="Sakamoto M."/>
            <person name="Iino T."/>
            <person name="Noda S."/>
            <person name="Hongoh Y."/>
            <person name="Hattori M."/>
            <person name="Ohkuma M."/>
        </authorList>
    </citation>
    <scope>NUCLEOTIDE SEQUENCE [LARGE SCALE GENOMIC DNA]</scope>
    <source>
        <strain evidence="2 3">JCM 15093</strain>
    </source>
</reference>
<feature type="transmembrane region" description="Helical" evidence="1">
    <location>
        <begin position="207"/>
        <end position="225"/>
    </location>
</feature>
<keyword evidence="1" id="KW-1133">Transmembrane helix</keyword>
<feature type="transmembrane region" description="Helical" evidence="1">
    <location>
        <begin position="29"/>
        <end position="49"/>
    </location>
</feature>
<feature type="transmembrane region" description="Helical" evidence="1">
    <location>
        <begin position="69"/>
        <end position="88"/>
    </location>
</feature>
<dbReference type="Proteomes" id="UP000027601">
    <property type="component" value="Unassembled WGS sequence"/>
</dbReference>
<evidence type="ECO:0000256" key="1">
    <source>
        <dbReference type="SAM" id="Phobius"/>
    </source>
</evidence>
<sequence length="275" mass="31579">MMSKNTFFDLHRFINLCRKEMVEGWKVNLLRMLLMYGALTVFFIFMGFIDYERATTLMKDPVVEGSLRVFLVAGCIYGCISASLIMERMKTKAGRFSFLMLPATSFEKYVARWLVFTVVFVVAYLVAFELADYTRVVVCSLSFPDVKGITPTSLRLLFLWNDGNEIVYQSASDVLISVCSYLFLQSFFVLGSTVWPKNAFLKTFATGLGLFFTFLFISTLLVKALMQGSTNVNWNFNLLDAENAYVASCIFFVLALFNWILAYFRFKESEIINRM</sequence>
<feature type="transmembrane region" description="Helical" evidence="1">
    <location>
        <begin position="109"/>
        <end position="127"/>
    </location>
</feature>
<feature type="transmembrane region" description="Helical" evidence="1">
    <location>
        <begin position="174"/>
        <end position="195"/>
    </location>
</feature>
<gene>
    <name evidence="2" type="ORF">JCM15093_20</name>
</gene>